<keyword evidence="1" id="KW-0812">Transmembrane</keyword>
<proteinExistence type="predicted"/>
<dbReference type="Gene3D" id="2.40.50.100">
    <property type="match status" value="1"/>
</dbReference>
<keyword evidence="1" id="KW-1133">Transmembrane helix</keyword>
<sequence length="460" mass="51796">MAIISNPTFKRFILIVPIIIALLVTSYLVKHRKKPEQLDHPRYVPSVRVIKTKELSLIPRANGNGYVQPEKSWQAIAQVAGKIVHKTPMLKKGAFFKKNAILLKIDPSAYELAIAQMESVIEQIKAQIASLDVEKKNILASLSIEEKALALSKKELNRQTALFEKNRISASRFDQEKLKHSKQTASLQTLKNALNILPSNKKALQAQLAMNQSKLKDAHLNLSHTIITAPFDCRITQVNGEIAQFAQKGQVLIKADSTNAVEIPVHISVSKMRRLLTSVDKSVKPMQEDYKDWKNKLGFRAIVRFRLGQVVSEWQAEVNRIDASMDPQTRTIGVIVVVEKPYEKIRLGERPPLIRNMFCEVEIMGQPLKNCILIPRTAIHNKTVYKVSKESKLKKIKIDPVFSQGNFSVIRQGLLSDTQIVISDLTPAVDGMIVKPIMDEQMSELILSEANYGHSLEAHK</sequence>
<dbReference type="AlphaFoldDB" id="A0A1V1PG10"/>
<feature type="transmembrane region" description="Helical" evidence="1">
    <location>
        <begin position="12"/>
        <end position="29"/>
    </location>
</feature>
<evidence type="ECO:0000313" key="2">
    <source>
        <dbReference type="EMBL" id="ETR73708.1"/>
    </source>
</evidence>
<name>A0A1V1PG10_9BACT</name>
<dbReference type="Gene3D" id="2.40.420.20">
    <property type="match status" value="1"/>
</dbReference>
<dbReference type="Proteomes" id="UP000189670">
    <property type="component" value="Unassembled WGS sequence"/>
</dbReference>
<dbReference type="Gene3D" id="2.40.30.170">
    <property type="match status" value="1"/>
</dbReference>
<evidence type="ECO:0000256" key="1">
    <source>
        <dbReference type="SAM" id="Phobius"/>
    </source>
</evidence>
<evidence type="ECO:0000313" key="3">
    <source>
        <dbReference type="Proteomes" id="UP000189670"/>
    </source>
</evidence>
<keyword evidence="1" id="KW-0472">Membrane</keyword>
<dbReference type="PANTHER" id="PTHR30469">
    <property type="entry name" value="MULTIDRUG RESISTANCE PROTEIN MDTA"/>
    <property type="match status" value="1"/>
</dbReference>
<dbReference type="SUPFAM" id="SSF111369">
    <property type="entry name" value="HlyD-like secretion proteins"/>
    <property type="match status" value="1"/>
</dbReference>
<organism evidence="2 3">
    <name type="scientific">Candidatus Magnetoglobus multicellularis str. Araruama</name>
    <dbReference type="NCBI Taxonomy" id="890399"/>
    <lineage>
        <taxon>Bacteria</taxon>
        <taxon>Pseudomonadati</taxon>
        <taxon>Thermodesulfobacteriota</taxon>
        <taxon>Desulfobacteria</taxon>
        <taxon>Desulfobacterales</taxon>
        <taxon>Desulfobacteraceae</taxon>
        <taxon>Candidatus Magnetoglobus</taxon>
    </lineage>
</organism>
<gene>
    <name evidence="2" type="ORF">OMM_00751</name>
</gene>
<reference evidence="3" key="1">
    <citation type="submission" date="2012-11" db="EMBL/GenBank/DDBJ databases">
        <authorList>
            <person name="Lucero-Rivera Y.E."/>
            <person name="Tovar-Ramirez D."/>
        </authorList>
    </citation>
    <scope>NUCLEOTIDE SEQUENCE [LARGE SCALE GENOMIC DNA]</scope>
    <source>
        <strain evidence="3">Araruama</strain>
    </source>
</reference>
<dbReference type="GO" id="GO:0015562">
    <property type="term" value="F:efflux transmembrane transporter activity"/>
    <property type="evidence" value="ECO:0007669"/>
    <property type="project" value="TreeGrafter"/>
</dbReference>
<accession>A0A1V1PG10</accession>
<dbReference type="GO" id="GO:1990281">
    <property type="term" value="C:efflux pump complex"/>
    <property type="evidence" value="ECO:0007669"/>
    <property type="project" value="TreeGrafter"/>
</dbReference>
<dbReference type="Gene3D" id="1.10.287.470">
    <property type="entry name" value="Helix hairpin bin"/>
    <property type="match status" value="1"/>
</dbReference>
<dbReference type="PANTHER" id="PTHR30469:SF15">
    <property type="entry name" value="HLYD FAMILY OF SECRETION PROTEINS"/>
    <property type="match status" value="1"/>
</dbReference>
<comment type="caution">
    <text evidence="2">The sequence shown here is derived from an EMBL/GenBank/DDBJ whole genome shotgun (WGS) entry which is preliminary data.</text>
</comment>
<dbReference type="EMBL" id="ATBP01000042">
    <property type="protein sequence ID" value="ETR73708.1"/>
    <property type="molecule type" value="Genomic_DNA"/>
</dbReference>
<protein>
    <submittedName>
        <fullName evidence="2">RND family efflux transporter MFP subunit</fullName>
    </submittedName>
</protein>